<evidence type="ECO:0000259" key="4">
    <source>
        <dbReference type="PROSITE" id="PS50004"/>
    </source>
</evidence>
<dbReference type="GO" id="GO:0048488">
    <property type="term" value="P:synaptic vesicle endocytosis"/>
    <property type="evidence" value="ECO:0007669"/>
    <property type="project" value="TreeGrafter"/>
</dbReference>
<dbReference type="GO" id="GO:0005509">
    <property type="term" value="F:calcium ion binding"/>
    <property type="evidence" value="ECO:0007669"/>
    <property type="project" value="TreeGrafter"/>
</dbReference>
<feature type="compositionally biased region" description="Basic residues" evidence="2">
    <location>
        <begin position="111"/>
        <end position="153"/>
    </location>
</feature>
<organism evidence="5">
    <name type="scientific">Aceria tosichella</name>
    <name type="common">wheat curl mite</name>
    <dbReference type="NCBI Taxonomy" id="561515"/>
    <lineage>
        <taxon>Eukaryota</taxon>
        <taxon>Metazoa</taxon>
        <taxon>Ecdysozoa</taxon>
        <taxon>Arthropoda</taxon>
        <taxon>Chelicerata</taxon>
        <taxon>Arachnida</taxon>
        <taxon>Acari</taxon>
        <taxon>Acariformes</taxon>
        <taxon>Trombidiformes</taxon>
        <taxon>Prostigmata</taxon>
        <taxon>Eupodina</taxon>
        <taxon>Eriophyoidea</taxon>
        <taxon>Eriophyidae</taxon>
        <taxon>Eriophyinae</taxon>
        <taxon>Aceriini</taxon>
        <taxon>Aceria</taxon>
    </lineage>
</organism>
<dbReference type="InterPro" id="IPR001565">
    <property type="entry name" value="Synaptotagmin"/>
</dbReference>
<dbReference type="PRINTS" id="PR00360">
    <property type="entry name" value="C2DOMAIN"/>
</dbReference>
<accession>A0A6G1SJP6</accession>
<name>A0A6G1SJP6_9ACAR</name>
<proteinExistence type="predicted"/>
<evidence type="ECO:0000256" key="2">
    <source>
        <dbReference type="SAM" id="MobiDB-lite"/>
    </source>
</evidence>
<evidence type="ECO:0000256" key="1">
    <source>
        <dbReference type="ARBA" id="ARBA00022737"/>
    </source>
</evidence>
<feature type="compositionally biased region" description="Basic and acidic residues" evidence="2">
    <location>
        <begin position="16"/>
        <end position="29"/>
    </location>
</feature>
<dbReference type="GO" id="GO:0030276">
    <property type="term" value="F:clathrin binding"/>
    <property type="evidence" value="ECO:0007669"/>
    <property type="project" value="TreeGrafter"/>
</dbReference>
<dbReference type="GO" id="GO:0005544">
    <property type="term" value="F:calcium-dependent phospholipid binding"/>
    <property type="evidence" value="ECO:0007669"/>
    <property type="project" value="TreeGrafter"/>
</dbReference>
<dbReference type="GO" id="GO:0005886">
    <property type="term" value="C:plasma membrane"/>
    <property type="evidence" value="ECO:0007669"/>
    <property type="project" value="TreeGrafter"/>
</dbReference>
<feature type="compositionally biased region" description="Low complexity" evidence="2">
    <location>
        <begin position="414"/>
        <end position="433"/>
    </location>
</feature>
<dbReference type="GO" id="GO:0030424">
    <property type="term" value="C:axon"/>
    <property type="evidence" value="ECO:0007669"/>
    <property type="project" value="TreeGrafter"/>
</dbReference>
<keyword evidence="3" id="KW-1133">Transmembrane helix</keyword>
<evidence type="ECO:0000256" key="3">
    <source>
        <dbReference type="SAM" id="Phobius"/>
    </source>
</evidence>
<dbReference type="AlphaFoldDB" id="A0A6G1SJP6"/>
<dbReference type="GO" id="GO:0030672">
    <property type="term" value="C:synaptic vesicle membrane"/>
    <property type="evidence" value="ECO:0007669"/>
    <property type="project" value="TreeGrafter"/>
</dbReference>
<protein>
    <submittedName>
        <fullName evidence="5">Synaptotagmin 1</fullName>
    </submittedName>
</protein>
<dbReference type="GO" id="GO:0048791">
    <property type="term" value="P:calcium ion-regulated exocytosis of neurotransmitter"/>
    <property type="evidence" value="ECO:0007669"/>
    <property type="project" value="TreeGrafter"/>
</dbReference>
<feature type="region of interest" description="Disordered" evidence="2">
    <location>
        <begin position="403"/>
        <end position="433"/>
    </location>
</feature>
<keyword evidence="1" id="KW-0677">Repeat</keyword>
<feature type="transmembrane region" description="Helical" evidence="3">
    <location>
        <begin position="287"/>
        <end position="309"/>
    </location>
</feature>
<dbReference type="FunFam" id="2.60.40.150:FF:000182">
    <property type="entry name" value="Synaptotagmin 8"/>
    <property type="match status" value="1"/>
</dbReference>
<dbReference type="GO" id="GO:0001786">
    <property type="term" value="F:phosphatidylserine binding"/>
    <property type="evidence" value="ECO:0007669"/>
    <property type="project" value="TreeGrafter"/>
</dbReference>
<dbReference type="GO" id="GO:0000149">
    <property type="term" value="F:SNARE binding"/>
    <property type="evidence" value="ECO:0007669"/>
    <property type="project" value="TreeGrafter"/>
</dbReference>
<dbReference type="InterPro" id="IPR035892">
    <property type="entry name" value="C2_domain_sf"/>
</dbReference>
<feature type="domain" description="C2" evidence="4">
    <location>
        <begin position="438"/>
        <end position="558"/>
    </location>
</feature>
<keyword evidence="3" id="KW-0812">Transmembrane</keyword>
<dbReference type="PRINTS" id="PR00399">
    <property type="entry name" value="SYNAPTOTAGMN"/>
</dbReference>
<dbReference type="Gene3D" id="2.60.40.150">
    <property type="entry name" value="C2 domain"/>
    <property type="match status" value="2"/>
</dbReference>
<dbReference type="PANTHER" id="PTHR10024:SF227">
    <property type="entry name" value="SYNAPTOTAGMIN 1"/>
    <property type="match status" value="1"/>
</dbReference>
<feature type="region of interest" description="Disordered" evidence="2">
    <location>
        <begin position="1"/>
        <end position="164"/>
    </location>
</feature>
<dbReference type="SMART" id="SM00239">
    <property type="entry name" value="C2"/>
    <property type="match status" value="2"/>
</dbReference>
<reference evidence="5" key="1">
    <citation type="submission" date="2018-10" db="EMBL/GenBank/DDBJ databases">
        <title>Transcriptome assembly of Aceria tosichella (Wheat curl mite) Type 2.</title>
        <authorList>
            <person name="Scully E.D."/>
            <person name="Geib S.M."/>
            <person name="Palmer N.A."/>
            <person name="Gupta A.K."/>
            <person name="Sarath G."/>
            <person name="Tatineni S."/>
        </authorList>
    </citation>
    <scope>NUCLEOTIDE SEQUENCE</scope>
    <source>
        <strain evidence="5">LincolnNE</strain>
    </source>
</reference>
<feature type="domain" description="C2" evidence="4">
    <location>
        <begin position="575"/>
        <end position="710"/>
    </location>
</feature>
<dbReference type="Pfam" id="PF00168">
    <property type="entry name" value="C2"/>
    <property type="match status" value="2"/>
</dbReference>
<dbReference type="InterPro" id="IPR000008">
    <property type="entry name" value="C2_dom"/>
</dbReference>
<evidence type="ECO:0000313" key="5">
    <source>
        <dbReference type="EMBL" id="MDE50397.1"/>
    </source>
</evidence>
<sequence>MSEAVNSSKLKQHLLLPDRHTAHEQDGRHTKLAARRGGDGTVDEDGDLKRRRWHHSHSSNDDNEETGQAKGKEVSREGKINNTNVRDRSLANHAGRSTDSATKPPKNKQSVGHKRQHHHNHHHRRHSSRPHLRHKHNHRHHHKQHHHHHHHHQQQQQHPSRAPHSYQVVTVQRSNLSHLSSKLHPTLLKHMQYKTDPLPVVDDRPQEPHSIKRGLPSVIVGTTSNHLSGSTISSSGGGKLNAAPLTIAPATAAANAGSSRLSTIELVRPARIASYEPHDFLKSFHHIMLIVGLPLCACLMFGLIFLLLLKYSRCLRRAYKAKQKSNSMKKNSNKMKGLITAPIGFISNGKVFGGKSHSPESDSQVIRIMQGARGAAGSQANKEGGGGHGKALDCRQLTINMDGTDLSTEDSDEQQQQQKQQQTTTATTSSKSKGAPKKLGLLKYCLEYDFNQSVLSVTILEARNLPAMDLNGLSDPYVCVFMANNKNYGMFKTKIHKHTLNPVFNETFKYQISYAELTKQTLILSVYDYDRLSKHDEIGQLTLPMSSIDLARRQLNWSELRKMNDGDAAASLDGRLGDICLSLRYVPTAGRLNVVILEARQLKKMDLAGLSDPYIKLALMSKGKRLKKKKTSIKKCTLNPHYNESFSFEVPFEQAQEVQLVITVVDYDRIGTSEPIGMITLGCEQSSGETEVRHWMDMLASPRRPIAQWHSLKSVDFEPKLPVKVRRFSQFIANK</sequence>
<gene>
    <name evidence="5" type="primary">Syt1_4</name>
    <name evidence="5" type="ORF">g.11975</name>
</gene>
<keyword evidence="3" id="KW-0472">Membrane</keyword>
<feature type="compositionally biased region" description="Basic and acidic residues" evidence="2">
    <location>
        <begin position="70"/>
        <end position="90"/>
    </location>
</feature>
<dbReference type="PANTHER" id="PTHR10024">
    <property type="entry name" value="SYNAPTOTAGMIN"/>
    <property type="match status" value="1"/>
</dbReference>
<dbReference type="EMBL" id="GGYP01005626">
    <property type="protein sequence ID" value="MDE50397.1"/>
    <property type="molecule type" value="Transcribed_RNA"/>
</dbReference>
<dbReference type="PROSITE" id="PS50004">
    <property type="entry name" value="C2"/>
    <property type="match status" value="2"/>
</dbReference>
<dbReference type="SUPFAM" id="SSF49562">
    <property type="entry name" value="C2 domain (Calcium/lipid-binding domain, CaLB)"/>
    <property type="match status" value="2"/>
</dbReference>
<dbReference type="GO" id="GO:0031045">
    <property type="term" value="C:dense core granule"/>
    <property type="evidence" value="ECO:0007669"/>
    <property type="project" value="TreeGrafter"/>
</dbReference>